<dbReference type="InterPro" id="IPR041118">
    <property type="entry name" value="Rx_N"/>
</dbReference>
<dbReference type="Gramene" id="OBART04G06400.1">
    <property type="protein sequence ID" value="OBART04G06400.1"/>
    <property type="gene ID" value="OBART04G06400"/>
</dbReference>
<dbReference type="EnsemblPlants" id="OBART04G06400.1">
    <property type="protein sequence ID" value="OBART04G06400.1"/>
    <property type="gene ID" value="OBART04G06400"/>
</dbReference>
<evidence type="ECO:0000256" key="3">
    <source>
        <dbReference type="ARBA" id="ARBA00022737"/>
    </source>
</evidence>
<dbReference type="HOGENOM" id="CLU_2100627_0_0_1"/>
<comment type="similarity">
    <text evidence="1">Belongs to the disease resistance NB-LRR family.</text>
</comment>
<keyword evidence="3" id="KW-0677">Repeat</keyword>
<evidence type="ECO:0000256" key="5">
    <source>
        <dbReference type="ARBA" id="ARBA00022821"/>
    </source>
</evidence>
<feature type="domain" description="Disease resistance N-terminal" evidence="7">
    <location>
        <begin position="21"/>
        <end position="87"/>
    </location>
</feature>
<protein>
    <recommendedName>
        <fullName evidence="7">Disease resistance N-terminal domain-containing protein</fullName>
    </recommendedName>
</protein>
<evidence type="ECO:0000313" key="9">
    <source>
        <dbReference type="Proteomes" id="UP000026960"/>
    </source>
</evidence>
<evidence type="ECO:0000256" key="1">
    <source>
        <dbReference type="ARBA" id="ARBA00008894"/>
    </source>
</evidence>
<reference evidence="8" key="1">
    <citation type="journal article" date="2009" name="Rice">
        <title>De Novo Next Generation Sequencing of Plant Genomes.</title>
        <authorList>
            <person name="Rounsley S."/>
            <person name="Marri P.R."/>
            <person name="Yu Y."/>
            <person name="He R."/>
            <person name="Sisneros N."/>
            <person name="Goicoechea J.L."/>
            <person name="Lee S.J."/>
            <person name="Angelova A."/>
            <person name="Kudrna D."/>
            <person name="Luo M."/>
            <person name="Affourtit J."/>
            <person name="Desany B."/>
            <person name="Knight J."/>
            <person name="Niazi F."/>
            <person name="Egholm M."/>
            <person name="Wing R.A."/>
        </authorList>
    </citation>
    <scope>NUCLEOTIDE SEQUENCE [LARGE SCALE GENOMIC DNA]</scope>
    <source>
        <strain evidence="8">cv. IRGC 105608</strain>
    </source>
</reference>
<organism evidence="8">
    <name type="scientific">Oryza barthii</name>
    <dbReference type="NCBI Taxonomy" id="65489"/>
    <lineage>
        <taxon>Eukaryota</taxon>
        <taxon>Viridiplantae</taxon>
        <taxon>Streptophyta</taxon>
        <taxon>Embryophyta</taxon>
        <taxon>Tracheophyta</taxon>
        <taxon>Spermatophyta</taxon>
        <taxon>Magnoliopsida</taxon>
        <taxon>Liliopsida</taxon>
        <taxon>Poales</taxon>
        <taxon>Poaceae</taxon>
        <taxon>BOP clade</taxon>
        <taxon>Oryzoideae</taxon>
        <taxon>Oryzeae</taxon>
        <taxon>Oryzinae</taxon>
        <taxon>Oryza</taxon>
    </lineage>
</organism>
<dbReference type="GO" id="GO:0000166">
    <property type="term" value="F:nucleotide binding"/>
    <property type="evidence" value="ECO:0007669"/>
    <property type="project" value="UniProtKB-KW"/>
</dbReference>
<evidence type="ECO:0000256" key="2">
    <source>
        <dbReference type="ARBA" id="ARBA00022614"/>
    </source>
</evidence>
<name>A0A0D3FTS5_9ORYZ</name>
<sequence length="116" mass="12612">MAESVLLITLGKITAALGADVLQQIRNLLPTEVSLFGQLTGRMNRIKKELSVIHAFLSQADLQGVQTRTVEAWVDAVRKVALDVEDASKSVDGSLQSKENLEDLNTFVCGFKLLNG</sequence>
<feature type="signal peptide" evidence="6">
    <location>
        <begin position="1"/>
        <end position="18"/>
    </location>
</feature>
<dbReference type="STRING" id="65489.A0A0D3FTS5"/>
<dbReference type="Gene3D" id="1.20.5.4130">
    <property type="match status" value="1"/>
</dbReference>
<keyword evidence="5" id="KW-0611">Plant defense</keyword>
<keyword evidence="6" id="KW-0732">Signal</keyword>
<dbReference type="Proteomes" id="UP000026960">
    <property type="component" value="Chromosome 4"/>
</dbReference>
<feature type="chain" id="PRO_5002271956" description="Disease resistance N-terminal domain-containing protein" evidence="6">
    <location>
        <begin position="19"/>
        <end position="116"/>
    </location>
</feature>
<dbReference type="PaxDb" id="65489-OBART04G06400.1"/>
<evidence type="ECO:0000256" key="6">
    <source>
        <dbReference type="SAM" id="SignalP"/>
    </source>
</evidence>
<dbReference type="GO" id="GO:0006952">
    <property type="term" value="P:defense response"/>
    <property type="evidence" value="ECO:0007669"/>
    <property type="project" value="UniProtKB-KW"/>
</dbReference>
<evidence type="ECO:0000256" key="4">
    <source>
        <dbReference type="ARBA" id="ARBA00022741"/>
    </source>
</evidence>
<evidence type="ECO:0000259" key="7">
    <source>
        <dbReference type="Pfam" id="PF18052"/>
    </source>
</evidence>
<keyword evidence="9" id="KW-1185">Reference proteome</keyword>
<proteinExistence type="inferred from homology"/>
<reference evidence="8" key="2">
    <citation type="submission" date="2015-03" db="UniProtKB">
        <authorList>
            <consortium name="EnsemblPlants"/>
        </authorList>
    </citation>
    <scope>IDENTIFICATION</scope>
</reference>
<dbReference type="Pfam" id="PF18052">
    <property type="entry name" value="Rx_N"/>
    <property type="match status" value="1"/>
</dbReference>
<keyword evidence="4" id="KW-0547">Nucleotide-binding</keyword>
<evidence type="ECO:0000313" key="8">
    <source>
        <dbReference type="EnsemblPlants" id="OBART04G06400.1"/>
    </source>
</evidence>
<keyword evidence="2" id="KW-0433">Leucine-rich repeat</keyword>
<dbReference type="AlphaFoldDB" id="A0A0D3FTS5"/>
<accession>A0A0D3FTS5</accession>